<proteinExistence type="predicted"/>
<dbReference type="AlphaFoldDB" id="D3EMW1"/>
<dbReference type="EMBL" id="CP001842">
    <property type="protein sequence ID" value="ADB94811.1"/>
    <property type="molecule type" value="Genomic_DNA"/>
</dbReference>
<dbReference type="HOGENOM" id="CLU_2341500_0_0_3"/>
<organism evidence="2">
    <name type="scientific">Atelocyanobacterium thalassa (isolate ALOHA)</name>
    <dbReference type="NCBI Taxonomy" id="1453429"/>
    <lineage>
        <taxon>Bacteria</taxon>
        <taxon>Bacillati</taxon>
        <taxon>Cyanobacteriota</taxon>
        <taxon>Cyanophyceae</taxon>
        <taxon>Oscillatoriophycideae</taxon>
        <taxon>Chroococcales</taxon>
        <taxon>Aphanothecaceae</taxon>
        <taxon>Candidatus Atelocyanobacterium</taxon>
        <taxon>Candidatus Atelocyanobacterium thalassae</taxon>
    </lineage>
</organism>
<dbReference type="PATRIC" id="fig|713887.8.peg.47"/>
<protein>
    <recommendedName>
        <fullName evidence="3">DUF177 domain-containing protein</fullName>
    </recommendedName>
</protein>
<dbReference type="RefSeq" id="WP_012953476.1">
    <property type="nucleotide sequence ID" value="NC_013771.1"/>
</dbReference>
<evidence type="ECO:0008006" key="3">
    <source>
        <dbReference type="Google" id="ProtNLM"/>
    </source>
</evidence>
<dbReference type="Proteomes" id="UP000001405">
    <property type="component" value="Chromosome"/>
</dbReference>
<name>D3EMW1_ATETH</name>
<dbReference type="STRING" id="1453429.UCYN_00550"/>
<accession>D3EMW1</accession>
<keyword evidence="2" id="KW-1185">Reference proteome</keyword>
<evidence type="ECO:0000313" key="2">
    <source>
        <dbReference type="Proteomes" id="UP000001405"/>
    </source>
</evidence>
<reference evidence="1 2" key="1">
    <citation type="journal article" date="2010" name="Nature">
        <title>Metabolic streamlining in an open-ocean nitrogen-fixing cyanobacterium.</title>
        <authorList>
            <person name="Tripp H.J."/>
            <person name="Bench S.R."/>
            <person name="Turk K.A."/>
            <person name="Foster R.A."/>
            <person name="Desany B.A."/>
            <person name="Niazi F."/>
            <person name="Affourtit J.P."/>
            <person name="Zehr J.P."/>
        </authorList>
    </citation>
    <scope>NUCLEOTIDE SEQUENCE [LARGE SCALE GENOMIC DNA]</scope>
    <source>
        <strain evidence="2">ALOHA</strain>
    </source>
</reference>
<dbReference type="KEGG" id="cyu:UCYN_00550"/>
<gene>
    <name evidence="1" type="ordered locus">UCYN_00550</name>
</gene>
<evidence type="ECO:0000313" key="1">
    <source>
        <dbReference type="EMBL" id="ADB94811.1"/>
    </source>
</evidence>
<sequence>MENIYIPHLLQLPQKTQTITLDDFIVELVTLTPLRGTVIIRHGGTFLEIIIKGEAIVNLICDRCLQQYNYRITLDVSENILLGKNLSANQKFTKEKK</sequence>